<dbReference type="GO" id="GO:0016887">
    <property type="term" value="F:ATP hydrolysis activity"/>
    <property type="evidence" value="ECO:0007669"/>
    <property type="project" value="InterPro"/>
</dbReference>
<dbReference type="SMART" id="SM00382">
    <property type="entry name" value="AAA"/>
    <property type="match status" value="1"/>
</dbReference>
<keyword evidence="3" id="KW-1003">Cell membrane</keyword>
<evidence type="ECO:0000256" key="4">
    <source>
        <dbReference type="ARBA" id="ARBA00022519"/>
    </source>
</evidence>
<dbReference type="PROSITE" id="PS50893">
    <property type="entry name" value="ABC_TRANSPORTER_2"/>
    <property type="match status" value="1"/>
</dbReference>
<keyword evidence="7" id="KW-1278">Translocase</keyword>
<dbReference type="SUPFAM" id="SSF52540">
    <property type="entry name" value="P-loop containing nucleoside triphosphate hydrolases"/>
    <property type="match status" value="1"/>
</dbReference>
<evidence type="ECO:0000259" key="9">
    <source>
        <dbReference type="PROSITE" id="PS50893"/>
    </source>
</evidence>
<dbReference type="InterPro" id="IPR027417">
    <property type="entry name" value="P-loop_NTPase"/>
</dbReference>
<evidence type="ECO:0000256" key="8">
    <source>
        <dbReference type="ARBA" id="ARBA00023136"/>
    </source>
</evidence>
<dbReference type="InterPro" id="IPR003439">
    <property type="entry name" value="ABC_transporter-like_ATP-bd"/>
</dbReference>
<dbReference type="GO" id="GO:0005886">
    <property type="term" value="C:plasma membrane"/>
    <property type="evidence" value="ECO:0007669"/>
    <property type="project" value="UniProtKB-SubCell"/>
</dbReference>
<dbReference type="PANTHER" id="PTHR43297">
    <property type="entry name" value="OLIGOPEPTIDE TRANSPORT ATP-BINDING PROTEIN APPD"/>
    <property type="match status" value="1"/>
</dbReference>
<proteinExistence type="predicted"/>
<dbReference type="Gene3D" id="3.40.50.300">
    <property type="entry name" value="P-loop containing nucleotide triphosphate hydrolases"/>
    <property type="match status" value="1"/>
</dbReference>
<reference evidence="10" key="1">
    <citation type="submission" date="2018-05" db="EMBL/GenBank/DDBJ databases">
        <authorList>
            <person name="Lanie J.A."/>
            <person name="Ng W.-L."/>
            <person name="Kazmierczak K.M."/>
            <person name="Andrzejewski T.M."/>
            <person name="Davidsen T.M."/>
            <person name="Wayne K.J."/>
            <person name="Tettelin H."/>
            <person name="Glass J.I."/>
            <person name="Rusch D."/>
            <person name="Podicherti R."/>
            <person name="Tsui H.-C.T."/>
            <person name="Winkler M.E."/>
        </authorList>
    </citation>
    <scope>NUCLEOTIDE SEQUENCE</scope>
</reference>
<dbReference type="Pfam" id="PF00005">
    <property type="entry name" value="ABC_tran"/>
    <property type="match status" value="1"/>
</dbReference>
<dbReference type="EMBL" id="UINC01004167">
    <property type="protein sequence ID" value="SVA12306.1"/>
    <property type="molecule type" value="Genomic_DNA"/>
</dbReference>
<gene>
    <name evidence="10" type="ORF">METZ01_LOCUS65160</name>
</gene>
<dbReference type="InterPro" id="IPR003593">
    <property type="entry name" value="AAA+_ATPase"/>
</dbReference>
<organism evidence="10">
    <name type="scientific">marine metagenome</name>
    <dbReference type="NCBI Taxonomy" id="408172"/>
    <lineage>
        <taxon>unclassified sequences</taxon>
        <taxon>metagenomes</taxon>
        <taxon>ecological metagenomes</taxon>
    </lineage>
</organism>
<protein>
    <recommendedName>
        <fullName evidence="9">ABC transporter domain-containing protein</fullName>
    </recommendedName>
</protein>
<comment type="subcellular location">
    <subcellularLocation>
        <location evidence="1">Cell membrane</location>
        <topology evidence="1">Peripheral membrane protein</topology>
    </subcellularLocation>
</comment>
<dbReference type="InterPro" id="IPR050388">
    <property type="entry name" value="ABC_Ni/Peptide_Import"/>
</dbReference>
<dbReference type="PROSITE" id="PS00211">
    <property type="entry name" value="ABC_TRANSPORTER_1"/>
    <property type="match status" value="1"/>
</dbReference>
<dbReference type="AlphaFoldDB" id="A0A381T7Z5"/>
<accession>A0A381T7Z5</accession>
<dbReference type="InterPro" id="IPR017871">
    <property type="entry name" value="ABC_transporter-like_CS"/>
</dbReference>
<feature type="non-terminal residue" evidence="10">
    <location>
        <position position="1"/>
    </location>
</feature>
<feature type="domain" description="ABC transporter" evidence="9">
    <location>
        <begin position="1"/>
        <end position="225"/>
    </location>
</feature>
<evidence type="ECO:0000313" key="10">
    <source>
        <dbReference type="EMBL" id="SVA12306.1"/>
    </source>
</evidence>
<evidence type="ECO:0000256" key="1">
    <source>
        <dbReference type="ARBA" id="ARBA00004202"/>
    </source>
</evidence>
<keyword evidence="4" id="KW-0997">Cell inner membrane</keyword>
<keyword evidence="2" id="KW-0813">Transport</keyword>
<keyword evidence="8" id="KW-0472">Membrane</keyword>
<evidence type="ECO:0000256" key="2">
    <source>
        <dbReference type="ARBA" id="ARBA00022448"/>
    </source>
</evidence>
<evidence type="ECO:0000256" key="7">
    <source>
        <dbReference type="ARBA" id="ARBA00022967"/>
    </source>
</evidence>
<dbReference type="PANTHER" id="PTHR43297:SF14">
    <property type="entry name" value="ATPASE AAA-TYPE CORE DOMAIN-CONTAINING PROTEIN"/>
    <property type="match status" value="1"/>
</dbReference>
<sequence>VGLEETVGLVGESGCGKSMILRTILRMLPHGGYLTKGQISFNGDRIDKAGDKYFETIRGRKISMIFQDPVSALSPLMRVGEQISDIYRYNVDATKVEGWDLALNLLEALGIVNPKKVAYRYPHQMSGGMAQRINIAMALVCEPQLLLADEPTTGLDVTTQMQVLELLRDQLTRLRASLLFVSHDLRVVKKICTKVGVMYGGKIVEFGKSNEVFSSPSHPYTQRLLECATL</sequence>
<evidence type="ECO:0000256" key="6">
    <source>
        <dbReference type="ARBA" id="ARBA00022840"/>
    </source>
</evidence>
<keyword evidence="5" id="KW-0547">Nucleotide-binding</keyword>
<evidence type="ECO:0000256" key="3">
    <source>
        <dbReference type="ARBA" id="ARBA00022475"/>
    </source>
</evidence>
<evidence type="ECO:0000256" key="5">
    <source>
        <dbReference type="ARBA" id="ARBA00022741"/>
    </source>
</evidence>
<keyword evidence="6" id="KW-0067">ATP-binding</keyword>
<name>A0A381T7Z5_9ZZZZ</name>
<dbReference type="CDD" id="cd03257">
    <property type="entry name" value="ABC_NikE_OppD_transporters"/>
    <property type="match status" value="1"/>
</dbReference>
<dbReference type="GO" id="GO:0005524">
    <property type="term" value="F:ATP binding"/>
    <property type="evidence" value="ECO:0007669"/>
    <property type="project" value="UniProtKB-KW"/>
</dbReference>